<proteinExistence type="inferred from homology"/>
<keyword evidence="4" id="KW-1133">Transmembrane helix</keyword>
<gene>
    <name evidence="5" type="ORF">OS242_02585</name>
</gene>
<keyword evidence="6" id="KW-1185">Reference proteome</keyword>
<organism evidence="5 6">
    <name type="scientific">Tumebacillus lacus</name>
    <dbReference type="NCBI Taxonomy" id="2995335"/>
    <lineage>
        <taxon>Bacteria</taxon>
        <taxon>Bacillati</taxon>
        <taxon>Bacillota</taxon>
        <taxon>Bacilli</taxon>
        <taxon>Bacillales</taxon>
        <taxon>Alicyclobacillaceae</taxon>
        <taxon>Tumebacillus</taxon>
    </lineage>
</organism>
<dbReference type="InterPro" id="IPR004995">
    <property type="entry name" value="Spore_Ger"/>
</dbReference>
<evidence type="ECO:0000256" key="1">
    <source>
        <dbReference type="ARBA" id="ARBA00005278"/>
    </source>
</evidence>
<accession>A0ABT3X2B4</accession>
<comment type="caution">
    <text evidence="5">The sequence shown here is derived from an EMBL/GenBank/DDBJ whole genome shotgun (WGS) entry which is preliminary data.</text>
</comment>
<evidence type="ECO:0000313" key="6">
    <source>
        <dbReference type="Proteomes" id="UP001208017"/>
    </source>
</evidence>
<evidence type="ECO:0000256" key="4">
    <source>
        <dbReference type="SAM" id="Phobius"/>
    </source>
</evidence>
<feature type="transmembrane region" description="Helical" evidence="4">
    <location>
        <begin position="443"/>
        <end position="465"/>
    </location>
</feature>
<dbReference type="PIRSF" id="PIRSF005690">
    <property type="entry name" value="GerBA"/>
    <property type="match status" value="1"/>
</dbReference>
<dbReference type="Proteomes" id="UP001208017">
    <property type="component" value="Unassembled WGS sequence"/>
</dbReference>
<feature type="transmembrane region" description="Helical" evidence="4">
    <location>
        <begin position="315"/>
        <end position="337"/>
    </location>
</feature>
<feature type="region of interest" description="Disordered" evidence="3">
    <location>
        <begin position="505"/>
        <end position="532"/>
    </location>
</feature>
<sequence length="532" mass="59023">MNRIRRGRKKGGAPLLDARELRLEDDLAQNLTEDLVKNHALIQDIFRNCSDFVCHEIVSADGRKMLTLYIEGLINTEQLTQQVIGPLQQTPLPKHDTTADGTITSLQESVLPNSSVKTVTDLTTLTQSVLSGHAAVLAEGAAQGLVVSLQGWKPRSIEDPQGESYIRGPREGFTEDIRTNAILIRRKLQTNRLKVESFTIGELSNTKVELLYVEGIASETILAEVRRRLSRIQIDGIFESGYIEELIEDSPYTPFPQIQNTERPDVTAANLLEGKVAILVDGTPFVLLLPYTFWSGLQSGEDYYERFMISTLIRWVRYLFLFIALLFPSLYVAVTTFHQEMIPTNLLLSISEAREASPFPALVEALIMEVTFEALREAGVRLPKQVGSAISIVGALVIGQAAVQAGIVSAPMVIIVSLTAIASFTIPRFNFAVSIRILRFPLILLAGTLGLYGITIGLICMLIHLNSLRSFGVPYLYPVAPFSMRDLKDVLVRAPIWKMTLRPHSTAPENETRMPSGQMPSPDRGTKPDRKE</sequence>
<feature type="transmembrane region" description="Helical" evidence="4">
    <location>
        <begin position="413"/>
        <end position="431"/>
    </location>
</feature>
<dbReference type="InterPro" id="IPR050768">
    <property type="entry name" value="UPF0353/GerABKA_families"/>
</dbReference>
<protein>
    <submittedName>
        <fullName evidence="5">Spore germination protein</fullName>
    </submittedName>
</protein>
<evidence type="ECO:0000313" key="5">
    <source>
        <dbReference type="EMBL" id="MCX7568849.1"/>
    </source>
</evidence>
<comment type="similarity">
    <text evidence="1">Belongs to the GerABKA family.</text>
</comment>
<name>A0ABT3X2B4_9BACL</name>
<evidence type="ECO:0000256" key="2">
    <source>
        <dbReference type="ARBA" id="ARBA00023136"/>
    </source>
</evidence>
<dbReference type="Pfam" id="PF03323">
    <property type="entry name" value="GerA"/>
    <property type="match status" value="1"/>
</dbReference>
<evidence type="ECO:0000256" key="3">
    <source>
        <dbReference type="SAM" id="MobiDB-lite"/>
    </source>
</evidence>
<keyword evidence="2 4" id="KW-0472">Membrane</keyword>
<feature type="transmembrane region" description="Helical" evidence="4">
    <location>
        <begin position="387"/>
        <end position="407"/>
    </location>
</feature>
<dbReference type="PANTHER" id="PTHR22550:SF5">
    <property type="entry name" value="LEUCINE ZIPPER PROTEIN 4"/>
    <property type="match status" value="1"/>
</dbReference>
<dbReference type="PANTHER" id="PTHR22550">
    <property type="entry name" value="SPORE GERMINATION PROTEIN"/>
    <property type="match status" value="1"/>
</dbReference>
<dbReference type="EMBL" id="JAPMLT010000001">
    <property type="protein sequence ID" value="MCX7568849.1"/>
    <property type="molecule type" value="Genomic_DNA"/>
</dbReference>
<feature type="compositionally biased region" description="Polar residues" evidence="3">
    <location>
        <begin position="507"/>
        <end position="519"/>
    </location>
</feature>
<keyword evidence="4" id="KW-0812">Transmembrane</keyword>
<dbReference type="RefSeq" id="WP_267150086.1">
    <property type="nucleotide sequence ID" value="NZ_JAPMLT010000001.1"/>
</dbReference>
<reference evidence="5 6" key="1">
    <citation type="submission" date="2022-11" db="EMBL/GenBank/DDBJ databases">
        <title>Study of microbial diversity in lake waters.</title>
        <authorList>
            <person name="Zhang J."/>
        </authorList>
    </citation>
    <scope>NUCLEOTIDE SEQUENCE [LARGE SCALE GENOMIC DNA]</scope>
    <source>
        <strain evidence="5 6">DT12</strain>
    </source>
</reference>